<sequence>MARKAAPRAKEGPVKEQDGPIKARESPVKARAKDSPVKTSGKEGPVKAKETKEGPKAKAVPKPAARTTPYAARSLIERPKVESKVLEKKLGKSETSETSAGSTPKCVLLEDTSNMTNRVERAEILEAAQVLRKEAQDLGQALRQWVAEAEAEAEDAKDRTSSVAISEATCRSNDHDEAPEVHLVLDGAEVRPNSPVLADPTREAHGRQRLEHECERLDADLQRVAGEWHRLWSERQRAIEALTDTERSRVSAPPVPLPLPARATLGTLPGNTVAQAPCPARATVPALHQARSVARTPSPIAARMPLEPGRSVATSLRPAGYPPASPVLSPFARGASPMVSFRYATGSPVSPFAGSSPLQVQRRTLSPATYSPVRSISPFRVVQMRPLTRPVSPQLPPRAASPMAFQAPVGSQFLVPWGVLQVGPRPSAQRRADGDISHL</sequence>
<evidence type="ECO:0000313" key="2">
    <source>
        <dbReference type="EMBL" id="CAI3982668.1"/>
    </source>
</evidence>
<organism evidence="2">
    <name type="scientific">Cladocopium goreaui</name>
    <dbReference type="NCBI Taxonomy" id="2562237"/>
    <lineage>
        <taxon>Eukaryota</taxon>
        <taxon>Sar</taxon>
        <taxon>Alveolata</taxon>
        <taxon>Dinophyceae</taxon>
        <taxon>Suessiales</taxon>
        <taxon>Symbiodiniaceae</taxon>
        <taxon>Cladocopium</taxon>
    </lineage>
</organism>
<evidence type="ECO:0000256" key="1">
    <source>
        <dbReference type="SAM" id="MobiDB-lite"/>
    </source>
</evidence>
<feature type="compositionally biased region" description="Basic and acidic residues" evidence="1">
    <location>
        <begin position="8"/>
        <end position="56"/>
    </location>
</feature>
<dbReference type="EMBL" id="CAMXCT020000735">
    <property type="protein sequence ID" value="CAL1136043.1"/>
    <property type="molecule type" value="Genomic_DNA"/>
</dbReference>
<feature type="region of interest" description="Disordered" evidence="1">
    <location>
        <begin position="1"/>
        <end position="109"/>
    </location>
</feature>
<reference evidence="2" key="1">
    <citation type="submission" date="2022-10" db="EMBL/GenBank/DDBJ databases">
        <authorList>
            <person name="Chen Y."/>
            <person name="Dougan E. K."/>
            <person name="Chan C."/>
            <person name="Rhodes N."/>
            <person name="Thang M."/>
        </authorList>
    </citation>
    <scope>NUCLEOTIDE SEQUENCE</scope>
</reference>
<keyword evidence="4" id="KW-1185">Reference proteome</keyword>
<reference evidence="3" key="2">
    <citation type="submission" date="2024-04" db="EMBL/GenBank/DDBJ databases">
        <authorList>
            <person name="Chen Y."/>
            <person name="Shah S."/>
            <person name="Dougan E. K."/>
            <person name="Thang M."/>
            <person name="Chan C."/>
        </authorList>
    </citation>
    <scope>NUCLEOTIDE SEQUENCE [LARGE SCALE GENOMIC DNA]</scope>
</reference>
<dbReference type="Proteomes" id="UP001152797">
    <property type="component" value="Unassembled WGS sequence"/>
</dbReference>
<evidence type="ECO:0000313" key="3">
    <source>
        <dbReference type="EMBL" id="CAL1136043.1"/>
    </source>
</evidence>
<gene>
    <name evidence="2" type="ORF">C1SCF055_LOCUS10337</name>
</gene>
<dbReference type="EMBL" id="CAMXCT010000735">
    <property type="protein sequence ID" value="CAI3982668.1"/>
    <property type="molecule type" value="Genomic_DNA"/>
</dbReference>
<name>A0A9P1FNK3_9DINO</name>
<proteinExistence type="predicted"/>
<comment type="caution">
    <text evidence="2">The sequence shown here is derived from an EMBL/GenBank/DDBJ whole genome shotgun (WGS) entry which is preliminary data.</text>
</comment>
<evidence type="ECO:0000313" key="4">
    <source>
        <dbReference type="Proteomes" id="UP001152797"/>
    </source>
</evidence>
<dbReference type="AlphaFoldDB" id="A0A9P1FNK3"/>
<dbReference type="EMBL" id="CAMXCT030000735">
    <property type="protein sequence ID" value="CAL4769980.1"/>
    <property type="molecule type" value="Genomic_DNA"/>
</dbReference>
<accession>A0A9P1FNK3</accession>
<feature type="compositionally biased region" description="Basic and acidic residues" evidence="1">
    <location>
        <begin position="75"/>
        <end position="95"/>
    </location>
</feature>
<protein>
    <submittedName>
        <fullName evidence="2">Uncharacterized protein</fullName>
    </submittedName>
</protein>